<sequence length="104" mass="12164">TNRETNCQEEHRLLNKEHKSNHKTTVVSSTDQEDLRSVLKNWQLMKYLRTLLDQMADANEEKPTYHSLGKYLGATLDEIANFEFICNQKSISPTETYLRKMTEA</sequence>
<proteinExistence type="predicted"/>
<name>A0A0B6YMZ9_9EUPU</name>
<evidence type="ECO:0000313" key="2">
    <source>
        <dbReference type="EMBL" id="CEK57161.1"/>
    </source>
</evidence>
<organism evidence="2">
    <name type="scientific">Arion vulgaris</name>
    <dbReference type="NCBI Taxonomy" id="1028688"/>
    <lineage>
        <taxon>Eukaryota</taxon>
        <taxon>Metazoa</taxon>
        <taxon>Spiralia</taxon>
        <taxon>Lophotrochozoa</taxon>
        <taxon>Mollusca</taxon>
        <taxon>Gastropoda</taxon>
        <taxon>Heterobranchia</taxon>
        <taxon>Euthyneura</taxon>
        <taxon>Panpulmonata</taxon>
        <taxon>Eupulmonata</taxon>
        <taxon>Stylommatophora</taxon>
        <taxon>Helicina</taxon>
        <taxon>Arionoidea</taxon>
        <taxon>Arionidae</taxon>
        <taxon>Arion</taxon>
    </lineage>
</organism>
<gene>
    <name evidence="2" type="primary">ORF29443</name>
</gene>
<evidence type="ECO:0000256" key="1">
    <source>
        <dbReference type="SAM" id="MobiDB-lite"/>
    </source>
</evidence>
<feature type="non-terminal residue" evidence="2">
    <location>
        <position position="104"/>
    </location>
</feature>
<accession>A0A0B6YMZ9</accession>
<dbReference type="AlphaFoldDB" id="A0A0B6YMZ9"/>
<dbReference type="EMBL" id="HACG01010296">
    <property type="protein sequence ID" value="CEK57161.1"/>
    <property type="molecule type" value="Transcribed_RNA"/>
</dbReference>
<reference evidence="2" key="1">
    <citation type="submission" date="2014-12" db="EMBL/GenBank/DDBJ databases">
        <title>Insight into the proteome of Arion vulgaris.</title>
        <authorList>
            <person name="Aradska J."/>
            <person name="Bulat T."/>
            <person name="Smidak R."/>
            <person name="Sarate P."/>
            <person name="Gangsoo J."/>
            <person name="Sialana F."/>
            <person name="Bilban M."/>
            <person name="Lubec G."/>
        </authorList>
    </citation>
    <scope>NUCLEOTIDE SEQUENCE</scope>
    <source>
        <tissue evidence="2">Skin</tissue>
    </source>
</reference>
<feature type="region of interest" description="Disordered" evidence="1">
    <location>
        <begin position="1"/>
        <end position="29"/>
    </location>
</feature>
<protein>
    <submittedName>
        <fullName evidence="2">Uncharacterized protein</fullName>
    </submittedName>
</protein>
<feature type="compositionally biased region" description="Basic and acidic residues" evidence="1">
    <location>
        <begin position="1"/>
        <end position="18"/>
    </location>
</feature>
<feature type="non-terminal residue" evidence="2">
    <location>
        <position position="1"/>
    </location>
</feature>